<dbReference type="AlphaFoldDB" id="A0A845AS24"/>
<keyword evidence="2" id="KW-0472">Membrane</keyword>
<comment type="caution">
    <text evidence="3">The sequence shown here is derived from an EMBL/GenBank/DDBJ whole genome shotgun (WGS) entry which is preliminary data.</text>
</comment>
<keyword evidence="4" id="KW-1185">Reference proteome</keyword>
<name>A0A845AS24_9SPHN</name>
<keyword evidence="2" id="KW-0812">Transmembrane</keyword>
<evidence type="ECO:0000313" key="4">
    <source>
        <dbReference type="Proteomes" id="UP000446786"/>
    </source>
</evidence>
<protein>
    <submittedName>
        <fullName evidence="3">Uncharacterized protein</fullName>
    </submittedName>
</protein>
<organism evidence="3 4">
    <name type="scientific">Parerythrobacter jejuensis</name>
    <dbReference type="NCBI Taxonomy" id="795812"/>
    <lineage>
        <taxon>Bacteria</taxon>
        <taxon>Pseudomonadati</taxon>
        <taxon>Pseudomonadota</taxon>
        <taxon>Alphaproteobacteria</taxon>
        <taxon>Sphingomonadales</taxon>
        <taxon>Erythrobacteraceae</taxon>
        <taxon>Parerythrobacter</taxon>
    </lineage>
</organism>
<sequence length="118" mass="12838">MSRLDRQLIEDRALRNAARALVKADIARLKSDLDNRGVGARALDRAKDGAAEVFDKASSSADSNKGILALLIGAIILWFARNPILALFFDEEELADFDQPEEPASPDALDPETSGDEE</sequence>
<proteinExistence type="predicted"/>
<accession>A0A845AS24</accession>
<gene>
    <name evidence="3" type="ORF">GRI94_10715</name>
</gene>
<keyword evidence="2" id="KW-1133">Transmembrane helix</keyword>
<evidence type="ECO:0000256" key="1">
    <source>
        <dbReference type="SAM" id="MobiDB-lite"/>
    </source>
</evidence>
<feature type="region of interest" description="Disordered" evidence="1">
    <location>
        <begin position="96"/>
        <end position="118"/>
    </location>
</feature>
<feature type="compositionally biased region" description="Acidic residues" evidence="1">
    <location>
        <begin position="109"/>
        <end position="118"/>
    </location>
</feature>
<evidence type="ECO:0000256" key="2">
    <source>
        <dbReference type="SAM" id="Phobius"/>
    </source>
</evidence>
<dbReference type="OrthoDB" id="7433140at2"/>
<dbReference type="RefSeq" id="WP_160779639.1">
    <property type="nucleotide sequence ID" value="NZ_BAAAZF010000001.1"/>
</dbReference>
<evidence type="ECO:0000313" key="3">
    <source>
        <dbReference type="EMBL" id="MXP32289.1"/>
    </source>
</evidence>
<feature type="transmembrane region" description="Helical" evidence="2">
    <location>
        <begin position="66"/>
        <end position="89"/>
    </location>
</feature>
<dbReference type="Proteomes" id="UP000446786">
    <property type="component" value="Unassembled WGS sequence"/>
</dbReference>
<reference evidence="3 4" key="1">
    <citation type="submission" date="2019-12" db="EMBL/GenBank/DDBJ databases">
        <title>Genomic-based taxomic classification of the family Erythrobacteraceae.</title>
        <authorList>
            <person name="Xu L."/>
        </authorList>
    </citation>
    <scope>NUCLEOTIDE SEQUENCE [LARGE SCALE GENOMIC DNA]</scope>
    <source>
        <strain evidence="3 4">JCM 16677</strain>
    </source>
</reference>
<dbReference type="EMBL" id="WTYE01000001">
    <property type="protein sequence ID" value="MXP32289.1"/>
    <property type="molecule type" value="Genomic_DNA"/>
</dbReference>